<keyword evidence="1" id="KW-1133">Transmembrane helix</keyword>
<reference evidence="2 3" key="1">
    <citation type="journal article" date="2019" name="Int. J. Syst. Evol. Microbiol.">
        <title>The Global Catalogue of Microorganisms (GCM) 10K type strain sequencing project: providing services to taxonomists for standard genome sequencing and annotation.</title>
        <authorList>
            <consortium name="The Broad Institute Genomics Platform"/>
            <consortium name="The Broad Institute Genome Sequencing Center for Infectious Disease"/>
            <person name="Wu L."/>
            <person name="Ma J."/>
        </authorList>
    </citation>
    <scope>NUCLEOTIDE SEQUENCE [LARGE SCALE GENOMIC DNA]</scope>
    <source>
        <strain evidence="2 3">JCM 4358</strain>
    </source>
</reference>
<feature type="transmembrane region" description="Helical" evidence="1">
    <location>
        <begin position="58"/>
        <end position="76"/>
    </location>
</feature>
<sequence>MAHAAPASRKVTTRRRTPDVFSPRTHAMAKIAVPVVLGLVYGYWAAANRRDAGPITGWNLLFGFLTALVFAVLYTAVREVAPRLRRELHALLWFAFTGCAIGFLYSQTGESVLRSTGLGLVVGAGVLVTLFYRYYTHEDASGRRLDR</sequence>
<feature type="transmembrane region" description="Helical" evidence="1">
    <location>
        <begin position="27"/>
        <end position="46"/>
    </location>
</feature>
<keyword evidence="3" id="KW-1185">Reference proteome</keyword>
<feature type="transmembrane region" description="Helical" evidence="1">
    <location>
        <begin position="117"/>
        <end position="135"/>
    </location>
</feature>
<comment type="caution">
    <text evidence="2">The sequence shown here is derived from an EMBL/GenBank/DDBJ whole genome shotgun (WGS) entry which is preliminary data.</text>
</comment>
<dbReference type="SUPFAM" id="SSF103473">
    <property type="entry name" value="MFS general substrate transporter"/>
    <property type="match status" value="1"/>
</dbReference>
<evidence type="ECO:0008006" key="4">
    <source>
        <dbReference type="Google" id="ProtNLM"/>
    </source>
</evidence>
<dbReference type="EMBL" id="BAAASE010000002">
    <property type="protein sequence ID" value="GAA2390345.1"/>
    <property type="molecule type" value="Genomic_DNA"/>
</dbReference>
<dbReference type="RefSeq" id="WP_086849745.1">
    <property type="nucleotide sequence ID" value="NZ_BAAASE010000002.1"/>
</dbReference>
<organism evidence="2 3">
    <name type="scientific">Streptomyces coeruleofuscus</name>
    <dbReference type="NCBI Taxonomy" id="66879"/>
    <lineage>
        <taxon>Bacteria</taxon>
        <taxon>Bacillati</taxon>
        <taxon>Actinomycetota</taxon>
        <taxon>Actinomycetes</taxon>
        <taxon>Kitasatosporales</taxon>
        <taxon>Streptomycetaceae</taxon>
        <taxon>Streptomyces</taxon>
    </lineage>
</organism>
<dbReference type="Proteomes" id="UP001499986">
    <property type="component" value="Unassembled WGS sequence"/>
</dbReference>
<evidence type="ECO:0000256" key="1">
    <source>
        <dbReference type="SAM" id="Phobius"/>
    </source>
</evidence>
<gene>
    <name evidence="2" type="ORF">GCM10010255_18910</name>
</gene>
<name>A0ABN3HY56_9ACTN</name>
<proteinExistence type="predicted"/>
<evidence type="ECO:0000313" key="2">
    <source>
        <dbReference type="EMBL" id="GAA2390345.1"/>
    </source>
</evidence>
<keyword evidence="1" id="KW-0812">Transmembrane</keyword>
<accession>A0ABN3HY56</accession>
<dbReference type="InterPro" id="IPR036259">
    <property type="entry name" value="MFS_trans_sf"/>
</dbReference>
<keyword evidence="1" id="KW-0472">Membrane</keyword>
<evidence type="ECO:0000313" key="3">
    <source>
        <dbReference type="Proteomes" id="UP001499986"/>
    </source>
</evidence>
<protein>
    <recommendedName>
        <fullName evidence="4">Integral membrane protein</fullName>
    </recommendedName>
</protein>
<feature type="transmembrane region" description="Helical" evidence="1">
    <location>
        <begin position="88"/>
        <end position="105"/>
    </location>
</feature>